<feature type="region of interest" description="Disordered" evidence="3">
    <location>
        <begin position="494"/>
        <end position="516"/>
    </location>
</feature>
<dbReference type="EMBL" id="SKBQ01000049">
    <property type="protein sequence ID" value="TPX11436.1"/>
    <property type="molecule type" value="Genomic_DNA"/>
</dbReference>
<accession>A0A507AXG0</accession>
<proteinExistence type="predicted"/>
<dbReference type="OrthoDB" id="5273213at2759"/>
<dbReference type="InParanoid" id="A0A507AXG0"/>
<reference evidence="5 6" key="1">
    <citation type="submission" date="2019-06" db="EMBL/GenBank/DDBJ databases">
        <title>Draft genome sequence of the filamentous fungus Phialemoniopsis curvata isolated from diesel fuel.</title>
        <authorList>
            <person name="Varaljay V.A."/>
            <person name="Lyon W.J."/>
            <person name="Crouch A.L."/>
            <person name="Drake C.E."/>
            <person name="Hollomon J.M."/>
            <person name="Nadeau L.J."/>
            <person name="Nunn H.S."/>
            <person name="Stevenson B.S."/>
            <person name="Bojanowski C.L."/>
            <person name="Crookes-Goodson W.J."/>
        </authorList>
    </citation>
    <scope>NUCLEOTIDE SEQUENCE [LARGE SCALE GENOMIC DNA]</scope>
    <source>
        <strain evidence="5 6">D216</strain>
    </source>
</reference>
<dbReference type="AlphaFoldDB" id="A0A507AXG0"/>
<dbReference type="SUPFAM" id="SSF52047">
    <property type="entry name" value="RNI-like"/>
    <property type="match status" value="1"/>
</dbReference>
<dbReference type="Pfam" id="PF01302">
    <property type="entry name" value="CAP_GLY"/>
    <property type="match status" value="1"/>
</dbReference>
<dbReference type="PANTHER" id="PTHR46652:SF3">
    <property type="entry name" value="LEUCINE-RICH REPEAT-CONTAINING PROTEIN 9"/>
    <property type="match status" value="1"/>
</dbReference>
<dbReference type="SMART" id="SM01052">
    <property type="entry name" value="CAP_GLY"/>
    <property type="match status" value="1"/>
</dbReference>
<name>A0A507AXG0_9PEZI</name>
<evidence type="ECO:0000256" key="1">
    <source>
        <dbReference type="ARBA" id="ARBA00022614"/>
    </source>
</evidence>
<keyword evidence="1" id="KW-0433">Leucine-rich repeat</keyword>
<dbReference type="PANTHER" id="PTHR46652">
    <property type="entry name" value="LEUCINE-RICH REPEAT AND IQ DOMAIN-CONTAINING PROTEIN 1-RELATED"/>
    <property type="match status" value="1"/>
</dbReference>
<evidence type="ECO:0000313" key="5">
    <source>
        <dbReference type="EMBL" id="TPX11436.1"/>
    </source>
</evidence>
<evidence type="ECO:0000259" key="4">
    <source>
        <dbReference type="PROSITE" id="PS50245"/>
    </source>
</evidence>
<dbReference type="STRING" id="1093900.A0A507AXG0"/>
<feature type="region of interest" description="Disordered" evidence="3">
    <location>
        <begin position="366"/>
        <end position="390"/>
    </location>
</feature>
<keyword evidence="6" id="KW-1185">Reference proteome</keyword>
<evidence type="ECO:0000313" key="6">
    <source>
        <dbReference type="Proteomes" id="UP000319257"/>
    </source>
</evidence>
<dbReference type="FunCoup" id="A0A507AXG0">
    <property type="interactions" value="611"/>
</dbReference>
<dbReference type="SMART" id="SM00364">
    <property type="entry name" value="LRR_BAC"/>
    <property type="match status" value="4"/>
</dbReference>
<feature type="compositionally biased region" description="Acidic residues" evidence="3">
    <location>
        <begin position="562"/>
        <end position="576"/>
    </location>
</feature>
<dbReference type="Gene3D" id="3.80.10.10">
    <property type="entry name" value="Ribonuclease Inhibitor"/>
    <property type="match status" value="3"/>
</dbReference>
<evidence type="ECO:0000256" key="3">
    <source>
        <dbReference type="SAM" id="MobiDB-lite"/>
    </source>
</evidence>
<dbReference type="InterPro" id="IPR036859">
    <property type="entry name" value="CAP-Gly_dom_sf"/>
</dbReference>
<dbReference type="InterPro" id="IPR001611">
    <property type="entry name" value="Leu-rich_rpt"/>
</dbReference>
<gene>
    <name evidence="5" type="ORF">E0L32_007855</name>
</gene>
<feature type="domain" description="CAP-Gly" evidence="4">
    <location>
        <begin position="24"/>
        <end position="76"/>
    </location>
</feature>
<protein>
    <recommendedName>
        <fullName evidence="4">CAP-Gly domain-containing protein</fullName>
    </recommendedName>
</protein>
<dbReference type="InterPro" id="IPR000938">
    <property type="entry name" value="CAP-Gly_domain"/>
</dbReference>
<dbReference type="PROSITE" id="PS50245">
    <property type="entry name" value="CAP_GLY_2"/>
    <property type="match status" value="1"/>
</dbReference>
<organism evidence="5 6">
    <name type="scientific">Thyridium curvatum</name>
    <dbReference type="NCBI Taxonomy" id="1093900"/>
    <lineage>
        <taxon>Eukaryota</taxon>
        <taxon>Fungi</taxon>
        <taxon>Dikarya</taxon>
        <taxon>Ascomycota</taxon>
        <taxon>Pezizomycotina</taxon>
        <taxon>Sordariomycetes</taxon>
        <taxon>Sordariomycetidae</taxon>
        <taxon>Thyridiales</taxon>
        <taxon>Thyridiaceae</taxon>
        <taxon>Thyridium</taxon>
    </lineage>
</organism>
<dbReference type="Gene3D" id="2.30.30.190">
    <property type="entry name" value="CAP Gly-rich-like domain"/>
    <property type="match status" value="1"/>
</dbReference>
<dbReference type="InterPro" id="IPR050836">
    <property type="entry name" value="SDS22/Internalin_LRR"/>
</dbReference>
<dbReference type="SUPFAM" id="SSF74924">
    <property type="entry name" value="Cap-Gly domain"/>
    <property type="match status" value="1"/>
</dbReference>
<sequence length="635" mass="67745">MATNFHIGQRLSFDSSLCTVRYVGEVAGTTGAWIGVEWDNASRGKHAGVHKGVRYLTLTPPHEGKNKSPTAASFVRATRRPDWPRSFVSAVQDKYASEVGADGSVSAGVGARAIVFSGKVAEEVGFDKVRRQLARLDELKVVILDGMLIDSAGGGDEAAGEKSIAETCPRITELDISRNLFERLATVVEICAQLKDLKGLRLNGNRFTDIVGDEVLNTAQSIFAGVRELALEETLLTWEEICHVASKFPALTSLQVGTNQLSSLSETASLQLPATLTTLNLEYNDFTALSDLAGLTVLKNLRNLHLKGCNTTSVASSPSIQAPVFPSTIQYLDISYNQVSSWPLVDALPHSFPGLSSLRLSHNPIYENPGLDSDPDSSRTSAAAGGSGGSATVTEEAYMIAVARLAPLRALNFSAVTPDDRTNAEMFYLSRIAQQMAAVPEGAEASVAARHPRYAELCDLYGEPAVVRASDVNPNFLEARLVNVRFVTSAAGAASGGSGAGGGGGGGEGGKGEEKTAQIPKSLDVYAVKGIAARMFGLSPLRLGLVWETGEWDPVADYDYVPEEDEDSSEGEEAEAAMEKRQALSGGGVGAVDEEKMMARKGGRWVKREVELKDSPRQFGFCVDGLDVRIRVEAR</sequence>
<keyword evidence="2" id="KW-0677">Repeat</keyword>
<dbReference type="InterPro" id="IPR032675">
    <property type="entry name" value="LRR_dom_sf"/>
</dbReference>
<comment type="caution">
    <text evidence="5">The sequence shown here is derived from an EMBL/GenBank/DDBJ whole genome shotgun (WGS) entry which is preliminary data.</text>
</comment>
<evidence type="ECO:0000256" key="2">
    <source>
        <dbReference type="ARBA" id="ARBA00022737"/>
    </source>
</evidence>
<dbReference type="PROSITE" id="PS51450">
    <property type="entry name" value="LRR"/>
    <property type="match status" value="1"/>
</dbReference>
<dbReference type="RefSeq" id="XP_030993147.1">
    <property type="nucleotide sequence ID" value="XM_031142645.1"/>
</dbReference>
<dbReference type="Proteomes" id="UP000319257">
    <property type="component" value="Unassembled WGS sequence"/>
</dbReference>
<dbReference type="GeneID" id="41975302"/>
<feature type="compositionally biased region" description="Gly residues" evidence="3">
    <location>
        <begin position="494"/>
        <end position="509"/>
    </location>
</feature>
<feature type="region of interest" description="Disordered" evidence="3">
    <location>
        <begin position="562"/>
        <end position="593"/>
    </location>
</feature>